<dbReference type="SMART" id="SM00530">
    <property type="entry name" value="HTH_XRE"/>
    <property type="match status" value="1"/>
</dbReference>
<dbReference type="SUPFAM" id="SSF47413">
    <property type="entry name" value="lambda repressor-like DNA-binding domains"/>
    <property type="match status" value="1"/>
</dbReference>
<dbReference type="EMBL" id="CP104067">
    <property type="protein sequence ID" value="WAH44689.1"/>
    <property type="molecule type" value="Genomic_DNA"/>
</dbReference>
<feature type="domain" description="HTH cro/C1-type" evidence="1">
    <location>
        <begin position="27"/>
        <end position="82"/>
    </location>
</feature>
<dbReference type="CDD" id="cd00093">
    <property type="entry name" value="HTH_XRE"/>
    <property type="match status" value="1"/>
</dbReference>
<dbReference type="Pfam" id="PF13443">
    <property type="entry name" value="HTH_26"/>
    <property type="match status" value="1"/>
</dbReference>
<evidence type="ECO:0000259" key="1">
    <source>
        <dbReference type="PROSITE" id="PS50943"/>
    </source>
</evidence>
<dbReference type="PANTHER" id="PTHR37301:SF1">
    <property type="entry name" value="DNA-BINDING PROTEIN"/>
    <property type="match status" value="1"/>
</dbReference>
<accession>A0ABY6ZP69</accession>
<organism evidence="2 3">
    <name type="scientific">Alicyclobacillus fastidiosus</name>
    <dbReference type="NCBI Taxonomy" id="392011"/>
    <lineage>
        <taxon>Bacteria</taxon>
        <taxon>Bacillati</taxon>
        <taxon>Bacillota</taxon>
        <taxon>Bacilli</taxon>
        <taxon>Bacillales</taxon>
        <taxon>Alicyclobacillaceae</taxon>
        <taxon>Alicyclobacillus</taxon>
    </lineage>
</organism>
<dbReference type="Gene3D" id="1.10.260.40">
    <property type="entry name" value="lambda repressor-like DNA-binding domains"/>
    <property type="match status" value="1"/>
</dbReference>
<gene>
    <name evidence="2" type="ORF">NZD89_20790</name>
</gene>
<evidence type="ECO:0000313" key="2">
    <source>
        <dbReference type="EMBL" id="WAH44689.1"/>
    </source>
</evidence>
<dbReference type="PANTHER" id="PTHR37301">
    <property type="entry name" value="DNA-BINDING PROTEIN-RELATED"/>
    <property type="match status" value="1"/>
</dbReference>
<dbReference type="PROSITE" id="PS50943">
    <property type="entry name" value="HTH_CROC1"/>
    <property type="match status" value="1"/>
</dbReference>
<dbReference type="InterPro" id="IPR001387">
    <property type="entry name" value="Cro/C1-type_HTH"/>
</dbReference>
<dbReference type="Proteomes" id="UP001164761">
    <property type="component" value="Chromosome"/>
</dbReference>
<reference evidence="2" key="1">
    <citation type="submission" date="2022-08" db="EMBL/GenBank/DDBJ databases">
        <title>Alicyclobacillus fastidiosus DSM 17978, complete genome.</title>
        <authorList>
            <person name="Wang Q."/>
            <person name="Cai R."/>
            <person name="Wang Z."/>
        </authorList>
    </citation>
    <scope>NUCLEOTIDE SEQUENCE</scope>
    <source>
        <strain evidence="2">DSM 17978</strain>
    </source>
</reference>
<sequence length="93" mass="11027">MSFNIYESVYRYYVSVRSYINVVRIHLSRLLGEKRMSQRRLAEATGLRPNTISELYNERAKRIDFATIDRLCQALDCQVSDLFEYIPQQDDVN</sequence>
<keyword evidence="3" id="KW-1185">Reference proteome</keyword>
<dbReference type="InterPro" id="IPR010982">
    <property type="entry name" value="Lambda_DNA-bd_dom_sf"/>
</dbReference>
<proteinExistence type="predicted"/>
<name>A0ABY6ZP69_9BACL</name>
<evidence type="ECO:0000313" key="3">
    <source>
        <dbReference type="Proteomes" id="UP001164761"/>
    </source>
</evidence>
<protein>
    <submittedName>
        <fullName evidence="2">Helix-turn-helix transcriptional regulator</fullName>
    </submittedName>
</protein>